<proteinExistence type="predicted"/>
<gene>
    <name evidence="1" type="ORF">S01H1_82297</name>
</gene>
<name>X0XZP5_9ZZZZ</name>
<dbReference type="EMBL" id="BARS01055777">
    <property type="protein sequence ID" value="GAG48880.1"/>
    <property type="molecule type" value="Genomic_DNA"/>
</dbReference>
<organism evidence="1">
    <name type="scientific">marine sediment metagenome</name>
    <dbReference type="NCBI Taxonomy" id="412755"/>
    <lineage>
        <taxon>unclassified sequences</taxon>
        <taxon>metagenomes</taxon>
        <taxon>ecological metagenomes</taxon>
    </lineage>
</organism>
<evidence type="ECO:0008006" key="2">
    <source>
        <dbReference type="Google" id="ProtNLM"/>
    </source>
</evidence>
<dbReference type="AlphaFoldDB" id="X0XZP5"/>
<sequence length="195" mass="21664">AINIYLRPRPGVQYMAGVDIAEGGGGAASVLWIEGREGLSRELAAVVYSRHIDTSTFAYLSYELLNEYFQPQVIGGADALGASYLKDLIGLGYPSHKIYCSDKKREKLGYQETEETQQKDVYALEGVIRSGVLRIAWKPAILEMLVYQYKEKRDGRTQIGPAEGALHDIVMAMVKANFGFAKWKPRGAINVSHFD</sequence>
<comment type="caution">
    <text evidence="1">The sequence shown here is derived from an EMBL/GenBank/DDBJ whole genome shotgun (WGS) entry which is preliminary data.</text>
</comment>
<dbReference type="Gene3D" id="3.30.420.240">
    <property type="match status" value="1"/>
</dbReference>
<feature type="non-terminal residue" evidence="1">
    <location>
        <position position="1"/>
    </location>
</feature>
<accession>X0XZP5</accession>
<protein>
    <recommendedName>
        <fullName evidence="2">Terminase large subunit gp17-like C-terminal domain-containing protein</fullName>
    </recommendedName>
</protein>
<reference evidence="1" key="1">
    <citation type="journal article" date="2014" name="Front. Microbiol.">
        <title>High frequency of phylogenetically diverse reductive dehalogenase-homologous genes in deep subseafloor sedimentary metagenomes.</title>
        <authorList>
            <person name="Kawai M."/>
            <person name="Futagami T."/>
            <person name="Toyoda A."/>
            <person name="Takaki Y."/>
            <person name="Nishi S."/>
            <person name="Hori S."/>
            <person name="Arai W."/>
            <person name="Tsubouchi T."/>
            <person name="Morono Y."/>
            <person name="Uchiyama I."/>
            <person name="Ito T."/>
            <person name="Fujiyama A."/>
            <person name="Inagaki F."/>
            <person name="Takami H."/>
        </authorList>
    </citation>
    <scope>NUCLEOTIDE SEQUENCE</scope>
    <source>
        <strain evidence="1">Expedition CK06-06</strain>
    </source>
</reference>
<evidence type="ECO:0000313" key="1">
    <source>
        <dbReference type="EMBL" id="GAG48880.1"/>
    </source>
</evidence>